<dbReference type="Proteomes" id="UP000274772">
    <property type="component" value="Chromosome"/>
</dbReference>
<organism evidence="2 3">
    <name type="scientific">Staphylococcus caprae</name>
    <dbReference type="NCBI Taxonomy" id="29380"/>
    <lineage>
        <taxon>Bacteria</taxon>
        <taxon>Bacillati</taxon>
        <taxon>Bacillota</taxon>
        <taxon>Bacilli</taxon>
        <taxon>Bacillales</taxon>
        <taxon>Staphylococcaceae</taxon>
        <taxon>Staphylococcus</taxon>
    </lineage>
</organism>
<accession>A0ABM7FTS8</accession>
<keyword evidence="3" id="KW-1185">Reference proteome</keyword>
<reference evidence="2 3" key="1">
    <citation type="submission" date="2018-05" db="EMBL/GenBank/DDBJ databases">
        <title>Complete genome sequencing of three human clinical isolates of Staphylococcus caprae reveals virulence factors similar to those of S. epidermidis and S. capitis.</title>
        <authorList>
            <person name="Watanabe S."/>
            <person name="Cui L."/>
        </authorList>
    </citation>
    <scope>NUCLEOTIDE SEQUENCE [LARGE SCALE GENOMIC DNA]</scope>
    <source>
        <strain evidence="2 3">JMUB590</strain>
    </source>
</reference>
<sequence>MINYTLSNYFDTRWKTMYNDGDPYLYIRKAYPNPFIKGLDIIIPQAGIYTSYVVRDLEKNIIFTSKCIPNFRNFREIHCNYRNTKIDMKEFTLVNKPVKFTYDNEDYFIKKMSPETCIITNYENEQLSHWAKNEGQVSFHILDERSKPIEELLLILSHTLMNKI</sequence>
<protein>
    <recommendedName>
        <fullName evidence="1">Tubby C-terminal domain-containing protein</fullName>
    </recommendedName>
</protein>
<name>A0ABM7FTS8_9STAP</name>
<gene>
    <name evidence="2" type="ORF">JMUB590_0182</name>
</gene>
<dbReference type="EMBL" id="AP018586">
    <property type="protein sequence ID" value="BBD91292.1"/>
    <property type="molecule type" value="Genomic_DNA"/>
</dbReference>
<feature type="domain" description="Tubby C-terminal" evidence="1">
    <location>
        <begin position="19"/>
        <end position="160"/>
    </location>
</feature>
<evidence type="ECO:0000313" key="2">
    <source>
        <dbReference type="EMBL" id="BBD91292.1"/>
    </source>
</evidence>
<dbReference type="RefSeq" id="WP_232019002.1">
    <property type="nucleotide sequence ID" value="NZ_AP018585.1"/>
</dbReference>
<evidence type="ECO:0000313" key="3">
    <source>
        <dbReference type="Proteomes" id="UP000274772"/>
    </source>
</evidence>
<evidence type="ECO:0000259" key="1">
    <source>
        <dbReference type="Pfam" id="PF23728"/>
    </source>
</evidence>
<dbReference type="InterPro" id="IPR056944">
    <property type="entry name" value="Tubby_C-like"/>
</dbReference>
<proteinExistence type="predicted"/>
<dbReference type="Pfam" id="PF23728">
    <property type="entry name" value="Tubby_C_like"/>
    <property type="match status" value="1"/>
</dbReference>
<dbReference type="GeneID" id="58049962"/>